<protein>
    <submittedName>
        <fullName evidence="2">Uncharacterized protein</fullName>
    </submittedName>
</protein>
<accession>A0A6C0B0F7</accession>
<dbReference type="EMBL" id="MN739048">
    <property type="protein sequence ID" value="QHS85715.1"/>
    <property type="molecule type" value="Genomic_DNA"/>
</dbReference>
<feature type="transmembrane region" description="Helical" evidence="1">
    <location>
        <begin position="97"/>
        <end position="118"/>
    </location>
</feature>
<organism evidence="2">
    <name type="scientific">viral metagenome</name>
    <dbReference type="NCBI Taxonomy" id="1070528"/>
    <lineage>
        <taxon>unclassified sequences</taxon>
        <taxon>metagenomes</taxon>
        <taxon>organismal metagenomes</taxon>
    </lineage>
</organism>
<feature type="transmembrane region" description="Helical" evidence="1">
    <location>
        <begin position="35"/>
        <end position="56"/>
    </location>
</feature>
<keyword evidence="1" id="KW-0472">Membrane</keyword>
<feature type="transmembrane region" description="Helical" evidence="1">
    <location>
        <begin position="12"/>
        <end position="29"/>
    </location>
</feature>
<name>A0A6C0B0F7_9ZZZZ</name>
<reference evidence="2" key="1">
    <citation type="journal article" date="2020" name="Nature">
        <title>Giant virus diversity and host interactions through global metagenomics.</title>
        <authorList>
            <person name="Schulz F."/>
            <person name="Roux S."/>
            <person name="Paez-Espino D."/>
            <person name="Jungbluth S."/>
            <person name="Walsh D.A."/>
            <person name="Denef V.J."/>
            <person name="McMahon K.D."/>
            <person name="Konstantinidis K.T."/>
            <person name="Eloe-Fadrosh E.A."/>
            <person name="Kyrpides N.C."/>
            <person name="Woyke T."/>
        </authorList>
    </citation>
    <scope>NUCLEOTIDE SEQUENCE</scope>
    <source>
        <strain evidence="2">GVMAG-M-3300009185-36</strain>
    </source>
</reference>
<keyword evidence="1" id="KW-1133">Transmembrane helix</keyword>
<evidence type="ECO:0000256" key="1">
    <source>
        <dbReference type="SAM" id="Phobius"/>
    </source>
</evidence>
<dbReference type="AlphaFoldDB" id="A0A6C0B0F7"/>
<evidence type="ECO:0000313" key="2">
    <source>
        <dbReference type="EMBL" id="QHS85715.1"/>
    </source>
</evidence>
<keyword evidence="1" id="KW-0812">Transmembrane</keyword>
<proteinExistence type="predicted"/>
<sequence length="126" mass="14299">MGGGLFGTPLYLNPKCLVFSAFVLIVYWLPHPKAFLHKCVAAFLLATAAYIALAWYDYVYDCTDRLGPTLLGWMSGVFKPDEYRKKFDQLPVKYKKIVRGVDIVVLLVVVAAFVYPFIDVVERSKQ</sequence>